<proteinExistence type="predicted"/>
<feature type="transmembrane region" description="Helical" evidence="4">
    <location>
        <begin position="5"/>
        <end position="28"/>
    </location>
</feature>
<dbReference type="Gene3D" id="1.10.3860.10">
    <property type="entry name" value="Sodium:dicarboxylate symporter"/>
    <property type="match status" value="1"/>
</dbReference>
<reference evidence="5 6" key="1">
    <citation type="journal article" date="2012" name="Genome Biol.">
        <title>Sequencing three crocodilian genomes to illuminate the evolution of archosaurs and amniotes.</title>
        <authorList>
            <person name="St John J.A."/>
            <person name="Braun E.L."/>
            <person name="Isberg S.R."/>
            <person name="Miles L.G."/>
            <person name="Chong A.Y."/>
            <person name="Gongora J."/>
            <person name="Dalzell P."/>
            <person name="Moran C."/>
            <person name="Bed'hom B."/>
            <person name="Abzhanov A."/>
            <person name="Burgess S.C."/>
            <person name="Cooksey A.M."/>
            <person name="Castoe T.A."/>
            <person name="Crawford N.G."/>
            <person name="Densmore L.D."/>
            <person name="Drew J.C."/>
            <person name="Edwards S.V."/>
            <person name="Faircloth B.C."/>
            <person name="Fujita M.K."/>
            <person name="Greenwold M.J."/>
            <person name="Hoffmann F.G."/>
            <person name="Howard J.M."/>
            <person name="Iguchi T."/>
            <person name="Janes D.E."/>
            <person name="Khan S.Y."/>
            <person name="Kohno S."/>
            <person name="de Koning A.J."/>
            <person name="Lance S.L."/>
            <person name="McCarthy F.M."/>
            <person name="McCormack J.E."/>
            <person name="Merchant M.E."/>
            <person name="Peterson D.G."/>
            <person name="Pollock D.D."/>
            <person name="Pourmand N."/>
            <person name="Raney B.J."/>
            <person name="Roessler K.A."/>
            <person name="Sanford J.R."/>
            <person name="Sawyer R.H."/>
            <person name="Schmidt C.J."/>
            <person name="Triplett E.W."/>
            <person name="Tuberville T.D."/>
            <person name="Venegas-Anaya M."/>
            <person name="Howard J.T."/>
            <person name="Jarvis E.D."/>
            <person name="Guillette L.J.Jr."/>
            <person name="Glenn T.C."/>
            <person name="Green R.E."/>
            <person name="Ray D.A."/>
        </authorList>
    </citation>
    <scope>NUCLEOTIDE SEQUENCE [LARGE SCALE GENOMIC DNA]</scope>
    <source>
        <strain evidence="5">KSC_2009_1</strain>
    </source>
</reference>
<dbReference type="GO" id="GO:0015175">
    <property type="term" value="F:neutral L-amino acid transmembrane transporter activity"/>
    <property type="evidence" value="ECO:0007669"/>
    <property type="project" value="TreeGrafter"/>
</dbReference>
<protein>
    <recommendedName>
        <fullName evidence="7">Amino acid transporter</fullName>
    </recommendedName>
</protein>
<evidence type="ECO:0000256" key="4">
    <source>
        <dbReference type="SAM" id="Phobius"/>
    </source>
</evidence>
<keyword evidence="2 4" id="KW-1133">Transmembrane helix</keyword>
<dbReference type="PANTHER" id="PTHR11958:SF93">
    <property type="entry name" value="EXCITATORY AMINO ACID TRANSPORTER 2"/>
    <property type="match status" value="1"/>
</dbReference>
<dbReference type="InterPro" id="IPR036458">
    <property type="entry name" value="Na:dicarbo_symporter_sf"/>
</dbReference>
<name>A0A151NCB0_ALLMI</name>
<dbReference type="GO" id="GO:0005313">
    <property type="term" value="F:L-glutamate transmembrane transporter activity"/>
    <property type="evidence" value="ECO:0007669"/>
    <property type="project" value="TreeGrafter"/>
</dbReference>
<evidence type="ECO:0000256" key="3">
    <source>
        <dbReference type="ARBA" id="ARBA00023136"/>
    </source>
</evidence>
<dbReference type="InterPro" id="IPR050746">
    <property type="entry name" value="DAACS"/>
</dbReference>
<keyword evidence="1 4" id="KW-0812">Transmembrane</keyword>
<accession>A0A151NCB0</accession>
<dbReference type="Proteomes" id="UP000050525">
    <property type="component" value="Unassembled WGS sequence"/>
</dbReference>
<evidence type="ECO:0000313" key="6">
    <source>
        <dbReference type="Proteomes" id="UP000050525"/>
    </source>
</evidence>
<evidence type="ECO:0008006" key="7">
    <source>
        <dbReference type="Google" id="ProtNLM"/>
    </source>
</evidence>
<sequence>MWAMVYCVCTMVLTTMLGVILILTIHLGNPKIKQALGMGRHSKEVSSLDTFLDLIHNLFSKNLVQACFQQIHCLFRRAASSHASIQGIPSWELICGQREGMQWALAYGGSGNGGPGTWCTQVQAGIVLL</sequence>
<evidence type="ECO:0000256" key="2">
    <source>
        <dbReference type="ARBA" id="ARBA00022989"/>
    </source>
</evidence>
<dbReference type="PANTHER" id="PTHR11958">
    <property type="entry name" value="SODIUM/DICARBOXYLATE SYMPORTER-RELATED"/>
    <property type="match status" value="1"/>
</dbReference>
<evidence type="ECO:0000256" key="1">
    <source>
        <dbReference type="ARBA" id="ARBA00022692"/>
    </source>
</evidence>
<keyword evidence="3 4" id="KW-0472">Membrane</keyword>
<dbReference type="AlphaFoldDB" id="A0A151NCB0"/>
<keyword evidence="6" id="KW-1185">Reference proteome</keyword>
<gene>
    <name evidence="5" type="ORF">Y1Q_0006881</name>
</gene>
<comment type="caution">
    <text evidence="5">The sequence shown here is derived from an EMBL/GenBank/DDBJ whole genome shotgun (WGS) entry which is preliminary data.</text>
</comment>
<dbReference type="GO" id="GO:0015501">
    <property type="term" value="F:glutamate:sodium symporter activity"/>
    <property type="evidence" value="ECO:0007669"/>
    <property type="project" value="TreeGrafter"/>
</dbReference>
<organism evidence="5 6">
    <name type="scientific">Alligator mississippiensis</name>
    <name type="common">American alligator</name>
    <dbReference type="NCBI Taxonomy" id="8496"/>
    <lineage>
        <taxon>Eukaryota</taxon>
        <taxon>Metazoa</taxon>
        <taxon>Chordata</taxon>
        <taxon>Craniata</taxon>
        <taxon>Vertebrata</taxon>
        <taxon>Euteleostomi</taxon>
        <taxon>Archelosauria</taxon>
        <taxon>Archosauria</taxon>
        <taxon>Crocodylia</taxon>
        <taxon>Alligatoridae</taxon>
        <taxon>Alligatorinae</taxon>
        <taxon>Alligator</taxon>
    </lineage>
</organism>
<dbReference type="GO" id="GO:0070778">
    <property type="term" value="P:L-aspartate transmembrane transport"/>
    <property type="evidence" value="ECO:0007669"/>
    <property type="project" value="TreeGrafter"/>
</dbReference>
<evidence type="ECO:0000313" key="5">
    <source>
        <dbReference type="EMBL" id="KYO34135.1"/>
    </source>
</evidence>
<dbReference type="GO" id="GO:0098712">
    <property type="term" value="P:L-glutamate import across plasma membrane"/>
    <property type="evidence" value="ECO:0007669"/>
    <property type="project" value="TreeGrafter"/>
</dbReference>
<dbReference type="EMBL" id="AKHW03003593">
    <property type="protein sequence ID" value="KYO34135.1"/>
    <property type="molecule type" value="Genomic_DNA"/>
</dbReference>
<dbReference type="GO" id="GO:0005886">
    <property type="term" value="C:plasma membrane"/>
    <property type="evidence" value="ECO:0007669"/>
    <property type="project" value="TreeGrafter"/>
</dbReference>